<dbReference type="EMBL" id="BDFE01000017">
    <property type="protein sequence ID" value="GAU09539.1"/>
    <property type="molecule type" value="Genomic_DNA"/>
</dbReference>
<dbReference type="CDD" id="cd02440">
    <property type="entry name" value="AdoMet_MTases"/>
    <property type="match status" value="1"/>
</dbReference>
<dbReference type="GO" id="GO:0003676">
    <property type="term" value="F:nucleic acid binding"/>
    <property type="evidence" value="ECO:0007669"/>
    <property type="project" value="InterPro"/>
</dbReference>
<keyword evidence="1 3" id="KW-0489">Methyltransferase</keyword>
<dbReference type="InterPro" id="IPR002052">
    <property type="entry name" value="DNA_methylase_N6_adenine_CS"/>
</dbReference>
<evidence type="ECO:0000313" key="3">
    <source>
        <dbReference type="EMBL" id="GAU09539.1"/>
    </source>
</evidence>
<dbReference type="InterPro" id="IPR004398">
    <property type="entry name" value="RNA_MeTrfase_RsmD"/>
</dbReference>
<evidence type="ECO:0000256" key="1">
    <source>
        <dbReference type="ARBA" id="ARBA00022603"/>
    </source>
</evidence>
<accession>A0A194ALK0</accession>
<gene>
    <name evidence="3" type="ORF">DPF_2266</name>
</gene>
<dbReference type="NCBIfam" id="TIGR00095">
    <property type="entry name" value="16S rRNA (guanine(966)-N(2))-methyltransferase RsmD"/>
    <property type="match status" value="1"/>
</dbReference>
<comment type="caution">
    <text evidence="3">The sequence shown here is derived from an EMBL/GenBank/DDBJ whole genome shotgun (WGS) entry which is preliminary data.</text>
</comment>
<dbReference type="PANTHER" id="PTHR43542:SF1">
    <property type="entry name" value="METHYLTRANSFERASE"/>
    <property type="match status" value="1"/>
</dbReference>
<sequence>MHIITGKYRGRAIKTASGPGYRPATARVRESLFSTLESLGMHWESTNVIDIFAGSGSLALESLSRGAPLAWFIEKNPRAARVIKRNLADLAVDRSMYRVVCKDLFKFLDAPCDKRFSLAFIDPPYGRDLLVPAVDKLLTTGLLAPGALVCAEVEAGVDCSDCFKDRLVHIREKNYGQTRIYIWELPADA</sequence>
<dbReference type="AlphaFoldDB" id="A0A194ALK0"/>
<dbReference type="PROSITE" id="PS00092">
    <property type="entry name" value="N6_MTASE"/>
    <property type="match status" value="1"/>
</dbReference>
<dbReference type="SUPFAM" id="SSF53335">
    <property type="entry name" value="S-adenosyl-L-methionine-dependent methyltransferases"/>
    <property type="match status" value="1"/>
</dbReference>
<dbReference type="OrthoDB" id="9803017at2"/>
<dbReference type="STRING" id="1592317.DPF_2266"/>
<protein>
    <submittedName>
        <fullName evidence="3">Methyltransferase</fullName>
    </submittedName>
</protein>
<evidence type="ECO:0000256" key="2">
    <source>
        <dbReference type="ARBA" id="ARBA00022679"/>
    </source>
</evidence>
<proteinExistence type="predicted"/>
<dbReference type="PIRSF" id="PIRSF004553">
    <property type="entry name" value="CHP00095"/>
    <property type="match status" value="1"/>
</dbReference>
<dbReference type="GO" id="GO:0008168">
    <property type="term" value="F:methyltransferase activity"/>
    <property type="evidence" value="ECO:0007669"/>
    <property type="project" value="UniProtKB-KW"/>
</dbReference>
<dbReference type="InterPro" id="IPR029063">
    <property type="entry name" value="SAM-dependent_MTases_sf"/>
</dbReference>
<organism evidence="3 4">
    <name type="scientific">Desulfoplanes formicivorans</name>
    <dbReference type="NCBI Taxonomy" id="1592317"/>
    <lineage>
        <taxon>Bacteria</taxon>
        <taxon>Pseudomonadati</taxon>
        <taxon>Thermodesulfobacteriota</taxon>
        <taxon>Desulfovibrionia</taxon>
        <taxon>Desulfovibrionales</taxon>
        <taxon>Desulfoplanaceae</taxon>
        <taxon>Desulfoplanes</taxon>
    </lineage>
</organism>
<keyword evidence="2 3" id="KW-0808">Transferase</keyword>
<keyword evidence="4" id="KW-1185">Reference proteome</keyword>
<dbReference type="PANTHER" id="PTHR43542">
    <property type="entry name" value="METHYLTRANSFERASE"/>
    <property type="match status" value="1"/>
</dbReference>
<dbReference type="GO" id="GO:0031167">
    <property type="term" value="P:rRNA methylation"/>
    <property type="evidence" value="ECO:0007669"/>
    <property type="project" value="InterPro"/>
</dbReference>
<dbReference type="RefSeq" id="WP_069859751.1">
    <property type="nucleotide sequence ID" value="NZ_BDFE01000017.1"/>
</dbReference>
<dbReference type="Pfam" id="PF03602">
    <property type="entry name" value="Cons_hypoth95"/>
    <property type="match status" value="1"/>
</dbReference>
<dbReference type="Proteomes" id="UP000095200">
    <property type="component" value="Unassembled WGS sequence"/>
</dbReference>
<evidence type="ECO:0000313" key="4">
    <source>
        <dbReference type="Proteomes" id="UP000095200"/>
    </source>
</evidence>
<reference evidence="4" key="1">
    <citation type="submission" date="2016-06" db="EMBL/GenBank/DDBJ databases">
        <title>Draft genome sequence of Desulfoplanes formicivorans strain Pf12B.</title>
        <authorList>
            <person name="Watanabe M."/>
            <person name="Kojima H."/>
            <person name="Fukui M."/>
        </authorList>
    </citation>
    <scope>NUCLEOTIDE SEQUENCE [LARGE SCALE GENOMIC DNA]</scope>
    <source>
        <strain evidence="4">Pf12B</strain>
    </source>
</reference>
<name>A0A194ALK0_9BACT</name>
<dbReference type="Gene3D" id="3.40.50.150">
    <property type="entry name" value="Vaccinia Virus protein VP39"/>
    <property type="match status" value="1"/>
</dbReference>